<protein>
    <submittedName>
        <fullName evidence="2">Uncharacterized protein</fullName>
    </submittedName>
</protein>
<gene>
    <name evidence="2" type="ORF">PLEPLA_LOCUS45455</name>
</gene>
<proteinExistence type="predicted"/>
<name>A0A9N7W004_PLEPL</name>
<sequence length="252" mass="27672">MQQDPRSRTHATPTTQTTPVEPTPTHTNTQSITVNLTSTSKQDQQMQPSRGTSTERGHEKHHCRRSAIPNKQKSLRSAPVNQIRNIILAGTGITSGTVMRVHGTQNAKPKDAQRHRPEEPRHATSANQTRNAPIAHTPAYLTNEKAANQGLTYIRYSPDEYQEKPPCRVRAPRPPLASRGLTSRPVPTAGKTLFSLVRGTPCGPRSPPTPLYLRTLELYPRAQPEKGLAPPTNKNGGTTPWQTSSEASARIV</sequence>
<feature type="region of interest" description="Disordered" evidence="1">
    <location>
        <begin position="224"/>
        <end position="252"/>
    </location>
</feature>
<feature type="compositionally biased region" description="Polar residues" evidence="1">
    <location>
        <begin position="232"/>
        <end position="252"/>
    </location>
</feature>
<feature type="compositionally biased region" description="Basic and acidic residues" evidence="1">
    <location>
        <begin position="108"/>
        <end position="122"/>
    </location>
</feature>
<evidence type="ECO:0000313" key="3">
    <source>
        <dbReference type="Proteomes" id="UP001153269"/>
    </source>
</evidence>
<feature type="region of interest" description="Disordered" evidence="1">
    <location>
        <begin position="162"/>
        <end position="187"/>
    </location>
</feature>
<evidence type="ECO:0000313" key="2">
    <source>
        <dbReference type="EMBL" id="CAB1457631.1"/>
    </source>
</evidence>
<feature type="region of interest" description="Disordered" evidence="1">
    <location>
        <begin position="1"/>
        <end position="79"/>
    </location>
</feature>
<dbReference type="AlphaFoldDB" id="A0A9N7W004"/>
<feature type="compositionally biased region" description="Polar residues" evidence="1">
    <location>
        <begin position="30"/>
        <end position="52"/>
    </location>
</feature>
<evidence type="ECO:0000256" key="1">
    <source>
        <dbReference type="SAM" id="MobiDB-lite"/>
    </source>
</evidence>
<feature type="compositionally biased region" description="Low complexity" evidence="1">
    <location>
        <begin position="10"/>
        <end position="29"/>
    </location>
</feature>
<dbReference type="Proteomes" id="UP001153269">
    <property type="component" value="Unassembled WGS sequence"/>
</dbReference>
<feature type="region of interest" description="Disordered" evidence="1">
    <location>
        <begin position="104"/>
        <end position="134"/>
    </location>
</feature>
<accession>A0A9N7W004</accession>
<organism evidence="2 3">
    <name type="scientific">Pleuronectes platessa</name>
    <name type="common">European plaice</name>
    <dbReference type="NCBI Taxonomy" id="8262"/>
    <lineage>
        <taxon>Eukaryota</taxon>
        <taxon>Metazoa</taxon>
        <taxon>Chordata</taxon>
        <taxon>Craniata</taxon>
        <taxon>Vertebrata</taxon>
        <taxon>Euteleostomi</taxon>
        <taxon>Actinopterygii</taxon>
        <taxon>Neopterygii</taxon>
        <taxon>Teleostei</taxon>
        <taxon>Neoteleostei</taxon>
        <taxon>Acanthomorphata</taxon>
        <taxon>Carangaria</taxon>
        <taxon>Pleuronectiformes</taxon>
        <taxon>Pleuronectoidei</taxon>
        <taxon>Pleuronectidae</taxon>
        <taxon>Pleuronectes</taxon>
    </lineage>
</organism>
<reference evidence="2" key="1">
    <citation type="submission" date="2020-03" db="EMBL/GenBank/DDBJ databases">
        <authorList>
            <person name="Weist P."/>
        </authorList>
    </citation>
    <scope>NUCLEOTIDE SEQUENCE</scope>
</reference>
<comment type="caution">
    <text evidence="2">The sequence shown here is derived from an EMBL/GenBank/DDBJ whole genome shotgun (WGS) entry which is preliminary data.</text>
</comment>
<keyword evidence="3" id="KW-1185">Reference proteome</keyword>
<dbReference type="EMBL" id="CADEAL010004351">
    <property type="protein sequence ID" value="CAB1457631.1"/>
    <property type="molecule type" value="Genomic_DNA"/>
</dbReference>